<dbReference type="GO" id="GO:0005634">
    <property type="term" value="C:nucleus"/>
    <property type="evidence" value="ECO:0007669"/>
    <property type="project" value="TreeGrafter"/>
</dbReference>
<feature type="non-terminal residue" evidence="4">
    <location>
        <position position="294"/>
    </location>
</feature>
<keyword evidence="2" id="KW-0408">Iron</keyword>
<feature type="domain" description="JmjC" evidence="3">
    <location>
        <begin position="135"/>
        <end position="294"/>
    </location>
</feature>
<comment type="caution">
    <text evidence="4">The sequence shown here is derived from an EMBL/GenBank/DDBJ whole genome shotgun (WGS) entry which is preliminary data.</text>
</comment>
<dbReference type="AlphaFoldDB" id="A0A9P4H6A2"/>
<dbReference type="SUPFAM" id="SSF51197">
    <property type="entry name" value="Clavaminate synthase-like"/>
    <property type="match status" value="1"/>
</dbReference>
<dbReference type="GO" id="GO:0046872">
    <property type="term" value="F:metal ion binding"/>
    <property type="evidence" value="ECO:0007669"/>
    <property type="project" value="UniProtKB-KW"/>
</dbReference>
<dbReference type="Proteomes" id="UP000799777">
    <property type="component" value="Unassembled WGS sequence"/>
</dbReference>
<dbReference type="InterPro" id="IPR003347">
    <property type="entry name" value="JmjC_dom"/>
</dbReference>
<evidence type="ECO:0000256" key="1">
    <source>
        <dbReference type="ARBA" id="ARBA00022723"/>
    </source>
</evidence>
<dbReference type="EMBL" id="ML978206">
    <property type="protein sequence ID" value="KAF2028961.1"/>
    <property type="molecule type" value="Genomic_DNA"/>
</dbReference>
<feature type="non-terminal residue" evidence="4">
    <location>
        <position position="1"/>
    </location>
</feature>
<name>A0A9P4H6A2_9PLEO</name>
<evidence type="ECO:0000259" key="3">
    <source>
        <dbReference type="PROSITE" id="PS51184"/>
    </source>
</evidence>
<reference evidence="4" key="1">
    <citation type="journal article" date="2020" name="Stud. Mycol.">
        <title>101 Dothideomycetes genomes: a test case for predicting lifestyles and emergence of pathogens.</title>
        <authorList>
            <person name="Haridas S."/>
            <person name="Albert R."/>
            <person name="Binder M."/>
            <person name="Bloem J."/>
            <person name="Labutti K."/>
            <person name="Salamov A."/>
            <person name="Andreopoulos B."/>
            <person name="Baker S."/>
            <person name="Barry K."/>
            <person name="Bills G."/>
            <person name="Bluhm B."/>
            <person name="Cannon C."/>
            <person name="Castanera R."/>
            <person name="Culley D."/>
            <person name="Daum C."/>
            <person name="Ezra D."/>
            <person name="Gonzalez J."/>
            <person name="Henrissat B."/>
            <person name="Kuo A."/>
            <person name="Liang C."/>
            <person name="Lipzen A."/>
            <person name="Lutzoni F."/>
            <person name="Magnuson J."/>
            <person name="Mondo S."/>
            <person name="Nolan M."/>
            <person name="Ohm R."/>
            <person name="Pangilinan J."/>
            <person name="Park H.-J."/>
            <person name="Ramirez L."/>
            <person name="Alfaro M."/>
            <person name="Sun H."/>
            <person name="Tritt A."/>
            <person name="Yoshinaga Y."/>
            <person name="Zwiers L.-H."/>
            <person name="Turgeon B."/>
            <person name="Goodwin S."/>
            <person name="Spatafora J."/>
            <person name="Crous P."/>
            <person name="Grigoriev I."/>
        </authorList>
    </citation>
    <scope>NUCLEOTIDE SEQUENCE</scope>
    <source>
        <strain evidence="4">CBS 110217</strain>
    </source>
</reference>
<dbReference type="GO" id="GO:0006355">
    <property type="term" value="P:regulation of DNA-templated transcription"/>
    <property type="evidence" value="ECO:0007669"/>
    <property type="project" value="TreeGrafter"/>
</dbReference>
<dbReference type="Gene3D" id="2.60.120.650">
    <property type="entry name" value="Cupin"/>
    <property type="match status" value="1"/>
</dbReference>
<proteinExistence type="predicted"/>
<dbReference type="PANTHER" id="PTHR10694:SF33">
    <property type="entry name" value="LYSINE-SPECIFIC DEMETHYLASE 5"/>
    <property type="match status" value="1"/>
</dbReference>
<evidence type="ECO:0000313" key="5">
    <source>
        <dbReference type="Proteomes" id="UP000799777"/>
    </source>
</evidence>
<dbReference type="PANTHER" id="PTHR10694">
    <property type="entry name" value="LYSINE-SPECIFIC DEMETHYLASE"/>
    <property type="match status" value="1"/>
</dbReference>
<keyword evidence="1" id="KW-0479">Metal-binding</keyword>
<protein>
    <recommendedName>
        <fullName evidence="3">JmjC domain-containing protein</fullName>
    </recommendedName>
</protein>
<organism evidence="4 5">
    <name type="scientific">Setomelanomma holmii</name>
    <dbReference type="NCBI Taxonomy" id="210430"/>
    <lineage>
        <taxon>Eukaryota</taxon>
        <taxon>Fungi</taxon>
        <taxon>Dikarya</taxon>
        <taxon>Ascomycota</taxon>
        <taxon>Pezizomycotina</taxon>
        <taxon>Dothideomycetes</taxon>
        <taxon>Pleosporomycetidae</taxon>
        <taxon>Pleosporales</taxon>
        <taxon>Pleosporineae</taxon>
        <taxon>Phaeosphaeriaceae</taxon>
        <taxon>Setomelanomma</taxon>
    </lineage>
</organism>
<dbReference type="OrthoDB" id="1678912at2759"/>
<keyword evidence="5" id="KW-1185">Reference proteome</keyword>
<evidence type="ECO:0000256" key="2">
    <source>
        <dbReference type="ARBA" id="ARBA00023004"/>
    </source>
</evidence>
<gene>
    <name evidence="4" type="ORF">EK21DRAFT_23071</name>
</gene>
<dbReference type="Pfam" id="PF02373">
    <property type="entry name" value="JmjC"/>
    <property type="match status" value="1"/>
</dbReference>
<sequence>EQHATEYRHTSTTVKDGTLRYWCQKSNLGKNMVSTIGTARETLGQHMVDQRGYLILSTDIRIDRSEIKSLLSAGDPNKGDHIHGFEISRESGDFLKIVVDTTASSNVGSIADDWSSTEFCSNPEQEFQAWIDQSSTISRVNYLVGPPLAQGHWVNGILDSGVISKQRPSLPGINEPYWYVSQEYGTPATLHIEDAKMGSANLLLAGSPKLWLIIHQHDAPKLETCLQKEFSSNIPTCSQRVRHLGIIPSPRWLRAKKIRFEVVSQNPGEVFCTMPGLSYHAVKNSGKSFAVAIN</sequence>
<dbReference type="PROSITE" id="PS51184">
    <property type="entry name" value="JMJC"/>
    <property type="match status" value="1"/>
</dbReference>
<dbReference type="GO" id="GO:0034647">
    <property type="term" value="F:histone H3K4me/H3K4me2/H3K4me3 demethylase activity"/>
    <property type="evidence" value="ECO:0007669"/>
    <property type="project" value="TreeGrafter"/>
</dbReference>
<evidence type="ECO:0000313" key="4">
    <source>
        <dbReference type="EMBL" id="KAF2028961.1"/>
    </source>
</evidence>
<dbReference type="SMART" id="SM00558">
    <property type="entry name" value="JmjC"/>
    <property type="match status" value="1"/>
</dbReference>
<dbReference type="GO" id="GO:0000785">
    <property type="term" value="C:chromatin"/>
    <property type="evidence" value="ECO:0007669"/>
    <property type="project" value="TreeGrafter"/>
</dbReference>
<accession>A0A9P4H6A2</accession>